<gene>
    <name evidence="2" type="ORF">SAMN05216537_10256</name>
</gene>
<dbReference type="STRING" id="1410661.GCA_000702205_00061"/>
<feature type="coiled-coil region" evidence="1">
    <location>
        <begin position="11"/>
        <end position="43"/>
    </location>
</feature>
<dbReference type="EMBL" id="FNUL01000002">
    <property type="protein sequence ID" value="SEF45345.1"/>
    <property type="molecule type" value="Genomic_DNA"/>
</dbReference>
<sequence>MARKSRYMGYVEGLEQLKAKHEKRRKIEKEKSLTRKLNQYKKEVRENG</sequence>
<evidence type="ECO:0000313" key="2">
    <source>
        <dbReference type="EMBL" id="SEF45345.1"/>
    </source>
</evidence>
<proteinExistence type="predicted"/>
<reference evidence="2 3" key="1">
    <citation type="submission" date="2016-10" db="EMBL/GenBank/DDBJ databases">
        <authorList>
            <person name="de Groot N.N."/>
        </authorList>
    </citation>
    <scope>NUCLEOTIDE SEQUENCE [LARGE SCALE GENOMIC DNA]</scope>
    <source>
        <strain evidence="2 3">D15d</strain>
    </source>
</reference>
<name>A0A1H5S432_9FIRM</name>
<dbReference type="RefSeq" id="WP_004602774.1">
    <property type="nucleotide sequence ID" value="NZ_FNUL01000002.1"/>
</dbReference>
<organism evidence="2 3">
    <name type="scientific">Lachnospira multipara</name>
    <dbReference type="NCBI Taxonomy" id="28051"/>
    <lineage>
        <taxon>Bacteria</taxon>
        <taxon>Bacillati</taxon>
        <taxon>Bacillota</taxon>
        <taxon>Clostridia</taxon>
        <taxon>Lachnospirales</taxon>
        <taxon>Lachnospiraceae</taxon>
        <taxon>Lachnospira</taxon>
    </lineage>
</organism>
<evidence type="ECO:0000256" key="1">
    <source>
        <dbReference type="SAM" id="Coils"/>
    </source>
</evidence>
<keyword evidence="1" id="KW-0175">Coiled coil</keyword>
<dbReference type="AlphaFoldDB" id="A0A1H5S432"/>
<evidence type="ECO:0000313" key="3">
    <source>
        <dbReference type="Proteomes" id="UP000236726"/>
    </source>
</evidence>
<protein>
    <submittedName>
        <fullName evidence="2">Uncharacterized protein</fullName>
    </submittedName>
</protein>
<dbReference type="Proteomes" id="UP000236726">
    <property type="component" value="Unassembled WGS sequence"/>
</dbReference>
<accession>A0A1H5S432</accession>
<keyword evidence="3" id="KW-1185">Reference proteome</keyword>